<feature type="region of interest" description="Disordered" evidence="1">
    <location>
        <begin position="1"/>
        <end position="61"/>
    </location>
</feature>
<protein>
    <submittedName>
        <fullName evidence="2">OsmC family protein</fullName>
    </submittedName>
</protein>
<dbReference type="PANTHER" id="PTHR35368:SF1">
    <property type="entry name" value="HYDROPEROXIDE REDUCTASE"/>
    <property type="match status" value="1"/>
</dbReference>
<dbReference type="Gene3D" id="3.30.300.20">
    <property type="match status" value="1"/>
</dbReference>
<dbReference type="InterPro" id="IPR015946">
    <property type="entry name" value="KH_dom-like_a/b"/>
</dbReference>
<dbReference type="SUPFAM" id="SSF82784">
    <property type="entry name" value="OsmC-like"/>
    <property type="match status" value="1"/>
</dbReference>
<name>A0A1X6XJX8_9MICO</name>
<keyword evidence="3" id="KW-1185">Reference proteome</keyword>
<accession>A0A1X6XJX8</accession>
<evidence type="ECO:0000256" key="1">
    <source>
        <dbReference type="SAM" id="MobiDB-lite"/>
    </source>
</evidence>
<evidence type="ECO:0000313" key="2">
    <source>
        <dbReference type="EMBL" id="SLM99398.1"/>
    </source>
</evidence>
<dbReference type="InterPro" id="IPR036102">
    <property type="entry name" value="OsmC/Ohrsf"/>
</dbReference>
<feature type="compositionally biased region" description="Low complexity" evidence="1">
    <location>
        <begin position="1"/>
        <end position="38"/>
    </location>
</feature>
<reference evidence="3" key="1">
    <citation type="submission" date="2017-02" db="EMBL/GenBank/DDBJ databases">
        <authorList>
            <person name="Dridi B."/>
        </authorList>
    </citation>
    <scope>NUCLEOTIDE SEQUENCE [LARGE SCALE GENOMIC DNA]</scope>
    <source>
        <strain evidence="3">B Co 03.10</strain>
    </source>
</reference>
<dbReference type="InterPro" id="IPR052924">
    <property type="entry name" value="OsmC/Ohr_hydroprdx_reductase"/>
</dbReference>
<dbReference type="Proteomes" id="UP000196581">
    <property type="component" value="Unassembled WGS sequence"/>
</dbReference>
<dbReference type="RefSeq" id="WP_087008084.1">
    <property type="nucleotide sequence ID" value="NZ_FWFF01000017.1"/>
</dbReference>
<dbReference type="PANTHER" id="PTHR35368">
    <property type="entry name" value="HYDROPEROXIDE REDUCTASE"/>
    <property type="match status" value="1"/>
</dbReference>
<sequence length="235" mass="24479">MSTPTPSATSSGAPSANPSAASAASASAASAAGRSANPRFREATSPAHAKTLRAAGVGTGSQQTEVRIRDFTFVSDEPAKIGGRDQGPTPMEYLAGAVNSCITVVIDQLAERRGLPVSAVQTYTLAKQDTRGLGGSADVQPYFYSYRLQIVVATEQRDEVELIGFAANAEHICPAINLLRDARTGLEVVWSFTEEASDRAAEALSNSAWGYSTQGVTDPRPFLTVVNADGAGARA</sequence>
<dbReference type="EMBL" id="FWFF01000017">
    <property type="protein sequence ID" value="SLM99398.1"/>
    <property type="molecule type" value="Genomic_DNA"/>
</dbReference>
<proteinExistence type="predicted"/>
<organism evidence="2 3">
    <name type="scientific">Brevibacterium yomogidense</name>
    <dbReference type="NCBI Taxonomy" id="946573"/>
    <lineage>
        <taxon>Bacteria</taxon>
        <taxon>Bacillati</taxon>
        <taxon>Actinomycetota</taxon>
        <taxon>Actinomycetes</taxon>
        <taxon>Micrococcales</taxon>
        <taxon>Brevibacteriaceae</taxon>
        <taxon>Brevibacterium</taxon>
    </lineage>
</organism>
<gene>
    <name evidence="2" type="ORF">FM105_10985</name>
</gene>
<dbReference type="Pfam" id="PF02566">
    <property type="entry name" value="OsmC"/>
    <property type="match status" value="1"/>
</dbReference>
<dbReference type="AlphaFoldDB" id="A0A1X6XJX8"/>
<evidence type="ECO:0000313" key="3">
    <source>
        <dbReference type="Proteomes" id="UP000196581"/>
    </source>
</evidence>
<dbReference type="InterPro" id="IPR003718">
    <property type="entry name" value="OsmC/Ohr_fam"/>
</dbReference>